<dbReference type="InterPro" id="IPR036249">
    <property type="entry name" value="Thioredoxin-like_sf"/>
</dbReference>
<dbReference type="NCBIfam" id="TIGR01616">
    <property type="entry name" value="nitro_assoc"/>
    <property type="match status" value="1"/>
</dbReference>
<dbReference type="RefSeq" id="WP_237248155.1">
    <property type="nucleotide sequence ID" value="NZ_AP023423.1"/>
</dbReference>
<evidence type="ECO:0008006" key="5">
    <source>
        <dbReference type="Google" id="ProtNLM"/>
    </source>
</evidence>
<sequence>MTTVVFYEKPGCGNNTKQKVWLAASGHTVLAKNLLTEKWNATDLRPFFGALPVAQWFNPSAPRVKSGEVDPAALDAHAALEMMVAEPLLIRRPLMEVDGECRAGFDADAVRAWIGLNDARPDGLGRPPHLNPLPQAGEEANESLRDFYNYGDIEACPKEHHAQPCPVSEESHHA</sequence>
<keyword evidence="4" id="KW-1185">Reference proteome</keyword>
<gene>
    <name evidence="3" type="ORF">MIZ01_0784</name>
</gene>
<dbReference type="Pfam" id="PF03960">
    <property type="entry name" value="ArsC"/>
    <property type="match status" value="1"/>
</dbReference>
<dbReference type="PROSITE" id="PS51353">
    <property type="entry name" value="ARSC"/>
    <property type="match status" value="1"/>
</dbReference>
<comment type="similarity">
    <text evidence="1 2">Belongs to the ArsC family.</text>
</comment>
<accession>A0AAN1X9D9</accession>
<dbReference type="PANTHER" id="PTHR30041:SF8">
    <property type="entry name" value="PROTEIN YFFB"/>
    <property type="match status" value="1"/>
</dbReference>
<dbReference type="AlphaFoldDB" id="A0AAN1X9D9"/>
<evidence type="ECO:0000313" key="4">
    <source>
        <dbReference type="Proteomes" id="UP001320326"/>
    </source>
</evidence>
<organism evidence="3 4">
    <name type="scientific">Sideroxyarcus emersonii</name>
    <dbReference type="NCBI Taxonomy" id="2764705"/>
    <lineage>
        <taxon>Bacteria</taxon>
        <taxon>Pseudomonadati</taxon>
        <taxon>Pseudomonadota</taxon>
        <taxon>Betaproteobacteria</taxon>
        <taxon>Nitrosomonadales</taxon>
        <taxon>Gallionellaceae</taxon>
        <taxon>Sideroxyarcus</taxon>
    </lineage>
</organism>
<dbReference type="SUPFAM" id="SSF52833">
    <property type="entry name" value="Thioredoxin-like"/>
    <property type="match status" value="1"/>
</dbReference>
<dbReference type="CDD" id="cd03033">
    <property type="entry name" value="ArsC_15kD"/>
    <property type="match status" value="1"/>
</dbReference>
<dbReference type="InterPro" id="IPR006660">
    <property type="entry name" value="Arsenate_reductase-like"/>
</dbReference>
<dbReference type="Proteomes" id="UP001320326">
    <property type="component" value="Chromosome"/>
</dbReference>
<protein>
    <recommendedName>
        <fullName evidence="5">Nitrogenase-associated protein</fullName>
    </recommendedName>
</protein>
<name>A0AAN1X9D9_9PROT</name>
<dbReference type="InterPro" id="IPR006503">
    <property type="entry name" value="Nase-assoc"/>
</dbReference>
<reference evidence="3 4" key="1">
    <citation type="journal article" date="2022" name="Int. J. Syst. Evol. Microbiol.">
        <title>&lt;i&gt;Sideroxyarcus emersonii&lt;/i&gt; gen. nov. sp. nov., a neutrophilic, microaerobic iron- and thiosulfate-oxidizing bacterium isolated from iron-rich wetland sediment.</title>
        <authorList>
            <person name="Kato S."/>
            <person name="Itoh T."/>
            <person name="Iino T."/>
            <person name="Ohkuma M."/>
        </authorList>
    </citation>
    <scope>NUCLEOTIDE SEQUENCE [LARGE SCALE GENOMIC DNA]</scope>
    <source>
        <strain evidence="3 4">MIZ01</strain>
    </source>
</reference>
<evidence type="ECO:0000313" key="3">
    <source>
        <dbReference type="EMBL" id="BCK87014.1"/>
    </source>
</evidence>
<dbReference type="KEGG" id="seme:MIZ01_0784"/>
<evidence type="ECO:0000256" key="1">
    <source>
        <dbReference type="ARBA" id="ARBA00007198"/>
    </source>
</evidence>
<dbReference type="EMBL" id="AP023423">
    <property type="protein sequence ID" value="BCK87014.1"/>
    <property type="molecule type" value="Genomic_DNA"/>
</dbReference>
<dbReference type="Gene3D" id="3.40.30.10">
    <property type="entry name" value="Glutaredoxin"/>
    <property type="match status" value="1"/>
</dbReference>
<dbReference type="PANTHER" id="PTHR30041">
    <property type="entry name" value="ARSENATE REDUCTASE"/>
    <property type="match status" value="1"/>
</dbReference>
<evidence type="ECO:0000256" key="2">
    <source>
        <dbReference type="PROSITE-ProRule" id="PRU01282"/>
    </source>
</evidence>
<proteinExistence type="inferred from homology"/>